<dbReference type="Gene3D" id="3.40.630.30">
    <property type="match status" value="1"/>
</dbReference>
<dbReference type="Pfam" id="PF13302">
    <property type="entry name" value="Acetyltransf_3"/>
    <property type="match status" value="1"/>
</dbReference>
<dbReference type="PROSITE" id="PS51186">
    <property type="entry name" value="GNAT"/>
    <property type="match status" value="1"/>
</dbReference>
<keyword evidence="3" id="KW-1185">Reference proteome</keyword>
<dbReference type="AlphaFoldDB" id="A0A286E008"/>
<dbReference type="GO" id="GO:0005737">
    <property type="term" value="C:cytoplasm"/>
    <property type="evidence" value="ECO:0007669"/>
    <property type="project" value="TreeGrafter"/>
</dbReference>
<evidence type="ECO:0000313" key="2">
    <source>
        <dbReference type="EMBL" id="SOD64251.1"/>
    </source>
</evidence>
<evidence type="ECO:0000313" key="3">
    <source>
        <dbReference type="Proteomes" id="UP000219072"/>
    </source>
</evidence>
<dbReference type="PANTHER" id="PTHR43441:SF11">
    <property type="entry name" value="RIBOSOMAL-PROTEIN-SERINE ACETYLTRANSFERASE"/>
    <property type="match status" value="1"/>
</dbReference>
<organism evidence="2 3">
    <name type="scientific">Streptomyces zhaozhouensis</name>
    <dbReference type="NCBI Taxonomy" id="1300267"/>
    <lineage>
        <taxon>Bacteria</taxon>
        <taxon>Bacillati</taxon>
        <taxon>Actinomycetota</taxon>
        <taxon>Actinomycetes</taxon>
        <taxon>Kitasatosporales</taxon>
        <taxon>Streptomycetaceae</taxon>
        <taxon>Streptomyces</taxon>
    </lineage>
</organism>
<dbReference type="RefSeq" id="WP_245880697.1">
    <property type="nucleotide sequence ID" value="NZ_OCNE01000015.1"/>
</dbReference>
<dbReference type="InterPro" id="IPR000182">
    <property type="entry name" value="GNAT_dom"/>
</dbReference>
<sequence>MDNDVPTGGELPALTGELVRLRPMEAADVESLWRWNQDPEVVRWLDHEPPQSLASAERRFAERPRNSFESTLLMIERRSDRRLIGVTALRDGNPIDGRAELDIYLGEKDCWSQGYGSDALRAMCRWGFDRLRLHSIALWVVVENAAAVRAYEKVGFQRDGRHRECFRGAGRWHDMYLMSLLEGELR</sequence>
<dbReference type="InterPro" id="IPR016181">
    <property type="entry name" value="Acyl_CoA_acyltransferase"/>
</dbReference>
<accession>A0A286E008</accession>
<reference evidence="2 3" key="1">
    <citation type="submission" date="2017-09" db="EMBL/GenBank/DDBJ databases">
        <authorList>
            <person name="Ehlers B."/>
            <person name="Leendertz F.H."/>
        </authorList>
    </citation>
    <scope>NUCLEOTIDE SEQUENCE [LARGE SCALE GENOMIC DNA]</scope>
    <source>
        <strain evidence="2 3">CGMCC 4.7095</strain>
    </source>
</reference>
<dbReference type="EMBL" id="OCNE01000015">
    <property type="protein sequence ID" value="SOD64251.1"/>
    <property type="molecule type" value="Genomic_DNA"/>
</dbReference>
<gene>
    <name evidence="2" type="ORF">SAMN06297387_115111</name>
</gene>
<dbReference type="InterPro" id="IPR051908">
    <property type="entry name" value="Ribosomal_N-acetyltransferase"/>
</dbReference>
<dbReference type="Proteomes" id="UP000219072">
    <property type="component" value="Unassembled WGS sequence"/>
</dbReference>
<dbReference type="SUPFAM" id="SSF55729">
    <property type="entry name" value="Acyl-CoA N-acyltransferases (Nat)"/>
    <property type="match status" value="1"/>
</dbReference>
<keyword evidence="2" id="KW-0808">Transferase</keyword>
<protein>
    <submittedName>
        <fullName evidence="2">Protein N-acetyltransferase, RimJ/RimL family</fullName>
    </submittedName>
</protein>
<feature type="domain" description="N-acetyltransferase" evidence="1">
    <location>
        <begin position="19"/>
        <end position="183"/>
    </location>
</feature>
<evidence type="ECO:0000259" key="1">
    <source>
        <dbReference type="PROSITE" id="PS51186"/>
    </source>
</evidence>
<dbReference type="GO" id="GO:1990189">
    <property type="term" value="F:protein N-terminal-serine acetyltransferase activity"/>
    <property type="evidence" value="ECO:0007669"/>
    <property type="project" value="TreeGrafter"/>
</dbReference>
<proteinExistence type="predicted"/>
<name>A0A286E008_9ACTN</name>
<dbReference type="GO" id="GO:0008999">
    <property type="term" value="F:protein-N-terminal-alanine acetyltransferase activity"/>
    <property type="evidence" value="ECO:0007669"/>
    <property type="project" value="TreeGrafter"/>
</dbReference>
<dbReference type="PANTHER" id="PTHR43441">
    <property type="entry name" value="RIBOSOMAL-PROTEIN-SERINE ACETYLTRANSFERASE"/>
    <property type="match status" value="1"/>
</dbReference>